<comment type="caution">
    <text evidence="2">The sequence shown here is derived from an EMBL/GenBank/DDBJ whole genome shotgun (WGS) entry which is preliminary data.</text>
</comment>
<sequence>MVIATVFLTIIAMAGGYILAEQQRGTERASGGGALPSTEQTTSSRPPFTPPGPFCLQAARDMAKQENFHNDLWQVLKVHVDRTNSTIWICTDVQGRLFYQGWTNVDQDLEQGKNGLFLPEVEEVGKDSYKVTAANGNVIEVSSSRLTVTFASGKETQRDKARVIK</sequence>
<reference evidence="2 3" key="1">
    <citation type="submission" date="2021-01" db="EMBL/GenBank/DDBJ databases">
        <title>Actinoplanes sp. nov. LDG1-01 isolated from lichen.</title>
        <authorList>
            <person name="Saeng-In P."/>
            <person name="Phongsopitanun W."/>
            <person name="Kanchanasin P."/>
            <person name="Yuki M."/>
            <person name="Kudo T."/>
            <person name="Ohkuma M."/>
            <person name="Tanasupawat S."/>
        </authorList>
    </citation>
    <scope>NUCLEOTIDE SEQUENCE [LARGE SCALE GENOMIC DNA]</scope>
    <source>
        <strain evidence="2 3">LDG1-01</strain>
    </source>
</reference>
<name>A0ABS1W0U3_9ACTN</name>
<gene>
    <name evidence="2" type="ORF">JKJ07_39290</name>
</gene>
<protein>
    <submittedName>
        <fullName evidence="2">Uncharacterized protein</fullName>
    </submittedName>
</protein>
<feature type="compositionally biased region" description="Polar residues" evidence="1">
    <location>
        <begin position="37"/>
        <end position="46"/>
    </location>
</feature>
<evidence type="ECO:0000313" key="2">
    <source>
        <dbReference type="EMBL" id="MBL7260357.1"/>
    </source>
</evidence>
<feature type="region of interest" description="Disordered" evidence="1">
    <location>
        <begin position="28"/>
        <end position="52"/>
    </location>
</feature>
<evidence type="ECO:0000256" key="1">
    <source>
        <dbReference type="SAM" id="MobiDB-lite"/>
    </source>
</evidence>
<evidence type="ECO:0000313" key="3">
    <source>
        <dbReference type="Proteomes" id="UP000598996"/>
    </source>
</evidence>
<keyword evidence="3" id="KW-1185">Reference proteome</keyword>
<proteinExistence type="predicted"/>
<dbReference type="Proteomes" id="UP000598996">
    <property type="component" value="Unassembled WGS sequence"/>
</dbReference>
<dbReference type="EMBL" id="JAENHO010000014">
    <property type="protein sequence ID" value="MBL7260357.1"/>
    <property type="molecule type" value="Genomic_DNA"/>
</dbReference>
<dbReference type="RefSeq" id="WP_202997098.1">
    <property type="nucleotide sequence ID" value="NZ_JAENHO010000014.1"/>
</dbReference>
<accession>A0ABS1W0U3</accession>
<organism evidence="2 3">
    <name type="scientific">Paractinoplanes lichenicola</name>
    <dbReference type="NCBI Taxonomy" id="2802976"/>
    <lineage>
        <taxon>Bacteria</taxon>
        <taxon>Bacillati</taxon>
        <taxon>Actinomycetota</taxon>
        <taxon>Actinomycetes</taxon>
        <taxon>Micromonosporales</taxon>
        <taxon>Micromonosporaceae</taxon>
        <taxon>Paractinoplanes</taxon>
    </lineage>
</organism>